<dbReference type="HOGENOM" id="CLU_016891_0_0_0"/>
<dbReference type="GO" id="GO:0006432">
    <property type="term" value="P:phenylalanyl-tRNA aminoacylation"/>
    <property type="evidence" value="ECO:0007669"/>
    <property type="project" value="UniProtKB-UniRule"/>
</dbReference>
<sequence>MRVPYSWIKEFIDIDIPAEEVVERLNTTGIEAVCETFGEYIEGIVTVKILSVKKHPERDKLLVCEATDGHKVYQVVTGADNVKEGSTVILAKEGSVIKGIKITKRNFGSIQSEGMFLSLEELGISEKSEGVLILPDDIKPGEDPNRILGLGDEKIIEIEITPNRGDALSVRGLAREIGAIFGIKRKEVFPVISIAEEIIPEIFVNSERCTRYRGIIIKDVNIRPSPFHIQLKLIKSGMNPINNVVDITNYILLQEGQPLHAFDLDKIEGAVYVRNAREGEKIVTLDGEEKQLKETDLVIADDKKVIAIAGVIGGDNTKVDSNTKNILLEAAVFDSISVRKTAKRLAVSTDSSYRFERGVDIQNLPNAQDKAVELILKTAGGKAVGEKDIYPDPYRPEKIKLREKTVERILGVSIPKEECSDLLNRLEIPTEIEEDGTVSQIPSFRAFDLKREIDLVEEVGRLKGFDTFGEKYPRVSVESFRKSDEYLFELRTRDFLKDNGLDEVVTYTFVGEEIFNILGIPVPVIRIENYLLKTQSVMRDNLAVSLIGVFQENLRHQIKDLSVFEISSAFFEEYEEIRVGLLLSGRYIKGFNFTRDDQRFSTTDKWNFLKVKGLINSYLRSIGLKDVRYIPSDLPYLNPYESADIYINDQYVGYIGKIHPEKADRLEIPKETYIAELKLRYVPRDINDSSLKEGYLFTLYKNAEIPVFRELPKYPSVKRDLAFEVAENLQIDKLINVLNRSSELIDKVELFDIYYISSDRKSVALSVEFRAEDRSLSDEEVNKEVELVIQKMKEEIPDLKLRQ</sequence>
<comment type="subunit">
    <text evidence="3 15">Tetramer of two alpha and two beta subunits.</text>
</comment>
<dbReference type="SMART" id="SM00873">
    <property type="entry name" value="B3_4"/>
    <property type="match status" value="1"/>
</dbReference>
<dbReference type="GO" id="GO:0000049">
    <property type="term" value="F:tRNA binding"/>
    <property type="evidence" value="ECO:0007669"/>
    <property type="project" value="UniProtKB-UniRule"/>
</dbReference>
<evidence type="ECO:0000256" key="10">
    <source>
        <dbReference type="ARBA" id="ARBA00022842"/>
    </source>
</evidence>
<dbReference type="Pfam" id="PF17759">
    <property type="entry name" value="tRNA_synthFbeta"/>
    <property type="match status" value="1"/>
</dbReference>
<dbReference type="InterPro" id="IPR045864">
    <property type="entry name" value="aa-tRNA-synth_II/BPL/LPL"/>
</dbReference>
<keyword evidence="9 15" id="KW-0067">ATP-binding</keyword>
<dbReference type="InterPro" id="IPR002547">
    <property type="entry name" value="tRNA-bd_dom"/>
</dbReference>
<dbReference type="Gene3D" id="3.50.40.10">
    <property type="entry name" value="Phenylalanyl-trna Synthetase, Chain B, domain 3"/>
    <property type="match status" value="1"/>
</dbReference>
<keyword evidence="5 16" id="KW-0820">tRNA-binding</keyword>
<comment type="cofactor">
    <cofactor evidence="15">
        <name>Mg(2+)</name>
        <dbReference type="ChEBI" id="CHEBI:18420"/>
    </cofactor>
    <text evidence="15">Binds 2 magnesium ions per tetramer.</text>
</comment>
<feature type="domain" description="TRNA-binding" evidence="17">
    <location>
        <begin position="38"/>
        <end position="145"/>
    </location>
</feature>
<dbReference type="Gene3D" id="2.40.50.140">
    <property type="entry name" value="Nucleic acid-binding proteins"/>
    <property type="match status" value="1"/>
</dbReference>
<dbReference type="PANTHER" id="PTHR10947">
    <property type="entry name" value="PHENYLALANYL-TRNA SYNTHETASE BETA CHAIN AND LEUCINE-RICH REPEAT-CONTAINING PROTEIN 47"/>
    <property type="match status" value="1"/>
</dbReference>
<evidence type="ECO:0000256" key="9">
    <source>
        <dbReference type="ARBA" id="ARBA00022840"/>
    </source>
</evidence>
<dbReference type="GO" id="GO:0000287">
    <property type="term" value="F:magnesium ion binding"/>
    <property type="evidence" value="ECO:0007669"/>
    <property type="project" value="UniProtKB-UniRule"/>
</dbReference>
<dbReference type="PROSITE" id="PS51483">
    <property type="entry name" value="B5"/>
    <property type="match status" value="1"/>
</dbReference>
<keyword evidence="4 15" id="KW-0963">Cytoplasm</keyword>
<dbReference type="Pfam" id="PF03483">
    <property type="entry name" value="B3_4"/>
    <property type="match status" value="1"/>
</dbReference>
<keyword evidence="13 15" id="KW-0030">Aminoacyl-tRNA synthetase</keyword>
<dbReference type="SUPFAM" id="SSF55681">
    <property type="entry name" value="Class II aaRS and biotin synthetases"/>
    <property type="match status" value="1"/>
</dbReference>
<evidence type="ECO:0000256" key="2">
    <source>
        <dbReference type="ARBA" id="ARBA00008653"/>
    </source>
</evidence>
<proteinExistence type="inferred from homology"/>
<dbReference type="Gene3D" id="3.30.930.10">
    <property type="entry name" value="Bira Bifunctional Protein, Domain 2"/>
    <property type="match status" value="1"/>
</dbReference>
<dbReference type="EC" id="6.1.1.20" evidence="15"/>
<organism evidence="20 21">
    <name type="scientific">Persephonella marina (strain DSM 14350 / EX-H1)</name>
    <dbReference type="NCBI Taxonomy" id="123214"/>
    <lineage>
        <taxon>Bacteria</taxon>
        <taxon>Pseudomonadati</taxon>
        <taxon>Aquificota</taxon>
        <taxon>Aquificia</taxon>
        <taxon>Aquificales</taxon>
        <taxon>Hydrogenothermaceae</taxon>
        <taxon>Persephonella</taxon>
    </lineage>
</organism>
<dbReference type="Pfam" id="PF01588">
    <property type="entry name" value="tRNA_bind"/>
    <property type="match status" value="1"/>
</dbReference>
<dbReference type="PROSITE" id="PS51447">
    <property type="entry name" value="FDX_ACB"/>
    <property type="match status" value="1"/>
</dbReference>
<dbReference type="SMART" id="SM00896">
    <property type="entry name" value="FDX-ACB"/>
    <property type="match status" value="1"/>
</dbReference>
<dbReference type="OrthoDB" id="9805455at2"/>
<dbReference type="InterPro" id="IPR041616">
    <property type="entry name" value="PheRS_beta_core"/>
</dbReference>
<evidence type="ECO:0000256" key="8">
    <source>
        <dbReference type="ARBA" id="ARBA00022741"/>
    </source>
</evidence>
<dbReference type="PaxDb" id="123214-PERMA_0071"/>
<evidence type="ECO:0000256" key="12">
    <source>
        <dbReference type="ARBA" id="ARBA00022917"/>
    </source>
</evidence>
<evidence type="ECO:0000256" key="7">
    <source>
        <dbReference type="ARBA" id="ARBA00022723"/>
    </source>
</evidence>
<dbReference type="GO" id="GO:0004826">
    <property type="term" value="F:phenylalanine-tRNA ligase activity"/>
    <property type="evidence" value="ECO:0007669"/>
    <property type="project" value="UniProtKB-UniRule"/>
</dbReference>
<evidence type="ECO:0000256" key="14">
    <source>
        <dbReference type="ARBA" id="ARBA00049255"/>
    </source>
</evidence>
<dbReference type="KEGG" id="pmx:PERMA_0071"/>
<keyword evidence="11 16" id="KW-0694">RNA-binding</keyword>
<keyword evidence="10 15" id="KW-0460">Magnesium</keyword>
<dbReference type="SUPFAM" id="SSF54991">
    <property type="entry name" value="Anticodon-binding domain of PheRS"/>
    <property type="match status" value="1"/>
</dbReference>
<dbReference type="CDD" id="cd02796">
    <property type="entry name" value="tRNA_bind_bactPheRS"/>
    <property type="match status" value="1"/>
</dbReference>
<keyword evidence="7 15" id="KW-0479">Metal-binding</keyword>
<evidence type="ECO:0000256" key="4">
    <source>
        <dbReference type="ARBA" id="ARBA00022490"/>
    </source>
</evidence>
<dbReference type="Pfam" id="PF03147">
    <property type="entry name" value="FDX-ACB"/>
    <property type="match status" value="1"/>
</dbReference>
<dbReference type="EMBL" id="CP001230">
    <property type="protein sequence ID" value="ACO03836.1"/>
    <property type="molecule type" value="Genomic_DNA"/>
</dbReference>
<dbReference type="RefSeq" id="WP_012676075.1">
    <property type="nucleotide sequence ID" value="NC_012440.1"/>
</dbReference>
<dbReference type="SUPFAM" id="SSF46955">
    <property type="entry name" value="Putative DNA-binding domain"/>
    <property type="match status" value="1"/>
</dbReference>
<dbReference type="InterPro" id="IPR012340">
    <property type="entry name" value="NA-bd_OB-fold"/>
</dbReference>
<keyword evidence="12 15" id="KW-0648">Protein biosynthesis</keyword>
<dbReference type="SUPFAM" id="SSF50249">
    <property type="entry name" value="Nucleic acid-binding proteins"/>
    <property type="match status" value="1"/>
</dbReference>
<feature type="binding site" evidence="15">
    <location>
        <position position="457"/>
    </location>
    <ligand>
        <name>Mg(2+)</name>
        <dbReference type="ChEBI" id="CHEBI:18420"/>
        <note>shared with alpha subunit</note>
    </ligand>
</feature>
<dbReference type="InterPro" id="IPR033714">
    <property type="entry name" value="tRNA_bind_bactPheRS"/>
</dbReference>
<dbReference type="GO" id="GO:0009328">
    <property type="term" value="C:phenylalanine-tRNA ligase complex"/>
    <property type="evidence" value="ECO:0007669"/>
    <property type="project" value="TreeGrafter"/>
</dbReference>
<evidence type="ECO:0000256" key="15">
    <source>
        <dbReference type="HAMAP-Rule" id="MF_00283"/>
    </source>
</evidence>
<evidence type="ECO:0000259" key="17">
    <source>
        <dbReference type="PROSITE" id="PS50886"/>
    </source>
</evidence>
<dbReference type="Pfam" id="PF03484">
    <property type="entry name" value="B5"/>
    <property type="match status" value="1"/>
</dbReference>
<keyword evidence="6 15" id="KW-0436">Ligase</keyword>
<dbReference type="InterPro" id="IPR005147">
    <property type="entry name" value="tRNA_synthase_B5-dom"/>
</dbReference>
<dbReference type="PROSITE" id="PS50886">
    <property type="entry name" value="TRBD"/>
    <property type="match status" value="1"/>
</dbReference>
<dbReference type="PANTHER" id="PTHR10947:SF0">
    <property type="entry name" value="PHENYLALANINE--TRNA LIGASE BETA SUBUNIT"/>
    <property type="match status" value="1"/>
</dbReference>
<feature type="binding site" evidence="15">
    <location>
        <position position="458"/>
    </location>
    <ligand>
        <name>Mg(2+)</name>
        <dbReference type="ChEBI" id="CHEBI:18420"/>
        <note>shared with alpha subunit</note>
    </ligand>
</feature>
<evidence type="ECO:0000259" key="18">
    <source>
        <dbReference type="PROSITE" id="PS51447"/>
    </source>
</evidence>
<dbReference type="InterPro" id="IPR036690">
    <property type="entry name" value="Fdx_antiC-bd_sf"/>
</dbReference>
<evidence type="ECO:0000313" key="20">
    <source>
        <dbReference type="EMBL" id="ACO03836.1"/>
    </source>
</evidence>
<dbReference type="NCBIfam" id="TIGR00472">
    <property type="entry name" value="pheT_bact"/>
    <property type="match status" value="1"/>
</dbReference>
<evidence type="ECO:0000256" key="13">
    <source>
        <dbReference type="ARBA" id="ARBA00023146"/>
    </source>
</evidence>
<dbReference type="Gene3D" id="3.30.56.10">
    <property type="match status" value="2"/>
</dbReference>
<feature type="binding site" evidence="15">
    <location>
        <position position="454"/>
    </location>
    <ligand>
        <name>Mg(2+)</name>
        <dbReference type="ChEBI" id="CHEBI:18420"/>
        <note>shared with alpha subunit</note>
    </ligand>
</feature>
<keyword evidence="21" id="KW-1185">Reference proteome</keyword>
<dbReference type="InterPro" id="IPR005121">
    <property type="entry name" value="Fdx_antiC-bd"/>
</dbReference>
<dbReference type="InterPro" id="IPR045060">
    <property type="entry name" value="Phe-tRNA-ligase_IIc_bsu"/>
</dbReference>
<comment type="catalytic activity">
    <reaction evidence="14 15">
        <text>tRNA(Phe) + L-phenylalanine + ATP = L-phenylalanyl-tRNA(Phe) + AMP + diphosphate + H(+)</text>
        <dbReference type="Rhea" id="RHEA:19413"/>
        <dbReference type="Rhea" id="RHEA-COMP:9668"/>
        <dbReference type="Rhea" id="RHEA-COMP:9699"/>
        <dbReference type="ChEBI" id="CHEBI:15378"/>
        <dbReference type="ChEBI" id="CHEBI:30616"/>
        <dbReference type="ChEBI" id="CHEBI:33019"/>
        <dbReference type="ChEBI" id="CHEBI:58095"/>
        <dbReference type="ChEBI" id="CHEBI:78442"/>
        <dbReference type="ChEBI" id="CHEBI:78531"/>
        <dbReference type="ChEBI" id="CHEBI:456215"/>
        <dbReference type="EC" id="6.1.1.20"/>
    </reaction>
</comment>
<dbReference type="STRING" id="123214.PERMA_0071"/>
<dbReference type="InterPro" id="IPR009061">
    <property type="entry name" value="DNA-bd_dom_put_sf"/>
</dbReference>
<dbReference type="Gene3D" id="3.30.70.380">
    <property type="entry name" value="Ferrodoxin-fold anticodon-binding domain"/>
    <property type="match status" value="1"/>
</dbReference>
<evidence type="ECO:0000256" key="6">
    <source>
        <dbReference type="ARBA" id="ARBA00022598"/>
    </source>
</evidence>
<reference evidence="20 21" key="1">
    <citation type="journal article" date="2009" name="J. Bacteriol.">
        <title>Complete and draft genome sequences of six members of the Aquificales.</title>
        <authorList>
            <person name="Reysenbach A.L."/>
            <person name="Hamamura N."/>
            <person name="Podar M."/>
            <person name="Griffiths E."/>
            <person name="Ferreira S."/>
            <person name="Hochstein R."/>
            <person name="Heidelberg J."/>
            <person name="Johnson J."/>
            <person name="Mead D."/>
            <person name="Pohorille A."/>
            <person name="Sarmiento M."/>
            <person name="Schweighofer K."/>
            <person name="Seshadri R."/>
            <person name="Voytek M.A."/>
        </authorList>
    </citation>
    <scope>NUCLEOTIDE SEQUENCE [LARGE SCALE GENOMIC DNA]</scope>
    <source>
        <strain evidence="21">DSM 14350 / EX-H1</strain>
    </source>
</reference>
<evidence type="ECO:0000313" key="21">
    <source>
        <dbReference type="Proteomes" id="UP000001366"/>
    </source>
</evidence>
<evidence type="ECO:0000256" key="1">
    <source>
        <dbReference type="ARBA" id="ARBA00004496"/>
    </source>
</evidence>
<keyword evidence="8 15" id="KW-0547">Nucleotide-binding</keyword>
<evidence type="ECO:0000259" key="19">
    <source>
        <dbReference type="PROSITE" id="PS51483"/>
    </source>
</evidence>
<dbReference type="SMART" id="SM00874">
    <property type="entry name" value="B5"/>
    <property type="match status" value="1"/>
</dbReference>
<feature type="binding site" evidence="15">
    <location>
        <position position="448"/>
    </location>
    <ligand>
        <name>Mg(2+)</name>
        <dbReference type="ChEBI" id="CHEBI:18420"/>
        <note>shared with alpha subunit</note>
    </ligand>
</feature>
<feature type="domain" description="FDX-ACB" evidence="18">
    <location>
        <begin position="712"/>
        <end position="802"/>
    </location>
</feature>
<dbReference type="InterPro" id="IPR020825">
    <property type="entry name" value="Phe-tRNA_synthase-like_B3/B4"/>
</dbReference>
<dbReference type="FunFam" id="3.50.40.10:FF:000001">
    <property type="entry name" value="Phenylalanine--tRNA ligase beta subunit"/>
    <property type="match status" value="1"/>
</dbReference>
<feature type="domain" description="B5" evidence="19">
    <location>
        <begin position="394"/>
        <end position="470"/>
    </location>
</feature>
<comment type="similarity">
    <text evidence="2 15">Belongs to the phenylalanyl-tRNA synthetase beta subunit family. Type 1 subfamily.</text>
</comment>
<dbReference type="AlphaFoldDB" id="C0QT54"/>
<accession>C0QT54</accession>
<dbReference type="HAMAP" id="MF_00283">
    <property type="entry name" value="Phe_tRNA_synth_beta1"/>
    <property type="match status" value="1"/>
</dbReference>
<dbReference type="Proteomes" id="UP000001366">
    <property type="component" value="Chromosome"/>
</dbReference>
<name>C0QT54_PERMH</name>
<dbReference type="CDD" id="cd00769">
    <property type="entry name" value="PheRS_beta_core"/>
    <property type="match status" value="1"/>
</dbReference>
<evidence type="ECO:0000256" key="3">
    <source>
        <dbReference type="ARBA" id="ARBA00011209"/>
    </source>
</evidence>
<protein>
    <recommendedName>
        <fullName evidence="15">Phenylalanine--tRNA ligase beta subunit</fullName>
        <ecNumber evidence="15">6.1.1.20</ecNumber>
    </recommendedName>
    <alternativeName>
        <fullName evidence="15">Phenylalanyl-tRNA synthetase beta subunit</fullName>
        <shortName evidence="15">PheRS</shortName>
    </alternativeName>
</protein>
<dbReference type="InterPro" id="IPR004532">
    <property type="entry name" value="Phe-tRNA-ligase_IIc_bsu_bact"/>
</dbReference>
<evidence type="ECO:0000256" key="16">
    <source>
        <dbReference type="PROSITE-ProRule" id="PRU00209"/>
    </source>
</evidence>
<evidence type="ECO:0000256" key="11">
    <source>
        <dbReference type="ARBA" id="ARBA00022884"/>
    </source>
</evidence>
<evidence type="ECO:0000256" key="5">
    <source>
        <dbReference type="ARBA" id="ARBA00022555"/>
    </source>
</evidence>
<comment type="subcellular location">
    <subcellularLocation>
        <location evidence="1 15">Cytoplasm</location>
    </subcellularLocation>
</comment>
<dbReference type="InterPro" id="IPR005146">
    <property type="entry name" value="B3/B4_tRNA-bd"/>
</dbReference>
<dbReference type="eggNOG" id="COG0072">
    <property type="taxonomic scope" value="Bacteria"/>
</dbReference>
<dbReference type="SUPFAM" id="SSF56037">
    <property type="entry name" value="PheT/TilS domain"/>
    <property type="match status" value="1"/>
</dbReference>
<dbReference type="eggNOG" id="COG0073">
    <property type="taxonomic scope" value="Bacteria"/>
</dbReference>
<dbReference type="GO" id="GO:0005524">
    <property type="term" value="F:ATP binding"/>
    <property type="evidence" value="ECO:0007669"/>
    <property type="project" value="UniProtKB-UniRule"/>
</dbReference>
<gene>
    <name evidence="15 20" type="primary">pheT</name>
    <name evidence="20" type="ordered locus">PERMA_0071</name>
</gene>